<keyword evidence="2" id="KW-0408">Iron</keyword>
<dbReference type="InterPro" id="IPR010255">
    <property type="entry name" value="Haem_peroxidase_sf"/>
</dbReference>
<dbReference type="PRINTS" id="PR00458">
    <property type="entry name" value="PEROXIDASE"/>
</dbReference>
<comment type="caution">
    <text evidence="7">The sequence shown here is derived from an EMBL/GenBank/DDBJ whole genome shotgun (WGS) entry which is preliminary data.</text>
</comment>
<evidence type="ECO:0000256" key="5">
    <source>
        <dbReference type="RuleBase" id="RU363051"/>
    </source>
</evidence>
<dbReference type="GO" id="GO:0000302">
    <property type="term" value="P:response to reactive oxygen species"/>
    <property type="evidence" value="ECO:0007669"/>
    <property type="project" value="TreeGrafter"/>
</dbReference>
<dbReference type="GO" id="GO:0046872">
    <property type="term" value="F:metal ion binding"/>
    <property type="evidence" value="ECO:0007669"/>
    <property type="project" value="UniProtKB-UniRule"/>
</dbReference>
<evidence type="ECO:0000313" key="8">
    <source>
        <dbReference type="Proteomes" id="UP000782241"/>
    </source>
</evidence>
<dbReference type="InterPro" id="IPR002016">
    <property type="entry name" value="Haem_peroxidase"/>
</dbReference>
<dbReference type="EMBL" id="JAGPUO010000005">
    <property type="protein sequence ID" value="KAG5662740.1"/>
    <property type="molecule type" value="Genomic_DNA"/>
</dbReference>
<gene>
    <name evidence="7" type="ORF">KAF25_005158</name>
</gene>
<dbReference type="GO" id="GO:0034599">
    <property type="term" value="P:cellular response to oxidative stress"/>
    <property type="evidence" value="ECO:0007669"/>
    <property type="project" value="InterPro"/>
</dbReference>
<dbReference type="Proteomes" id="UP000782241">
    <property type="component" value="Unassembled WGS sequence"/>
</dbReference>
<protein>
    <recommendedName>
        <fullName evidence="5">Peroxidase</fullName>
        <ecNumber evidence="5">1.11.1.-</ecNumber>
    </recommendedName>
</protein>
<dbReference type="EC" id="1.11.1.-" evidence="5"/>
<name>A0A9P7HBX3_9HYPO</name>
<dbReference type="GO" id="GO:0004601">
    <property type="term" value="F:peroxidase activity"/>
    <property type="evidence" value="ECO:0007669"/>
    <property type="project" value="UniProtKB-KW"/>
</dbReference>
<dbReference type="Gene3D" id="1.10.420.10">
    <property type="entry name" value="Peroxidase, domain 2"/>
    <property type="match status" value="1"/>
</dbReference>
<reference evidence="7" key="1">
    <citation type="submission" date="2021-04" db="EMBL/GenBank/DDBJ databases">
        <title>Draft genome of Fusarium avenaceum strain F156N33, isolated from an atmospheric sample in Virginia.</title>
        <authorList>
            <person name="Yang S."/>
            <person name="Vinatzer B.A."/>
            <person name="Coleman J."/>
        </authorList>
    </citation>
    <scope>NUCLEOTIDE SEQUENCE</scope>
    <source>
        <strain evidence="7">F156N33</strain>
    </source>
</reference>
<dbReference type="PROSITE" id="PS50873">
    <property type="entry name" value="PEROXIDASE_4"/>
    <property type="match status" value="1"/>
</dbReference>
<dbReference type="PANTHER" id="PTHR31356:SF53">
    <property type="entry name" value="HEME PEROXIDASE"/>
    <property type="match status" value="1"/>
</dbReference>
<evidence type="ECO:0000256" key="2">
    <source>
        <dbReference type="ARBA" id="ARBA00022617"/>
    </source>
</evidence>
<keyword evidence="1 5" id="KW-0575">Peroxidase</keyword>
<dbReference type="AlphaFoldDB" id="A0A9P7HBX3"/>
<dbReference type="Pfam" id="PF00141">
    <property type="entry name" value="peroxidase"/>
    <property type="match status" value="1"/>
</dbReference>
<evidence type="ECO:0000256" key="1">
    <source>
        <dbReference type="ARBA" id="ARBA00022559"/>
    </source>
</evidence>
<dbReference type="InterPro" id="IPR044831">
    <property type="entry name" value="Ccp1-like"/>
</dbReference>
<organism evidence="7 8">
    <name type="scientific">Fusarium avenaceum</name>
    <dbReference type="NCBI Taxonomy" id="40199"/>
    <lineage>
        <taxon>Eukaryota</taxon>
        <taxon>Fungi</taxon>
        <taxon>Dikarya</taxon>
        <taxon>Ascomycota</taxon>
        <taxon>Pezizomycotina</taxon>
        <taxon>Sordariomycetes</taxon>
        <taxon>Hypocreomycetidae</taxon>
        <taxon>Hypocreales</taxon>
        <taxon>Nectriaceae</taxon>
        <taxon>Fusarium</taxon>
        <taxon>Fusarium tricinctum species complex</taxon>
    </lineage>
</organism>
<keyword evidence="2" id="KW-0479">Metal-binding</keyword>
<feature type="chain" id="PRO_5040546327" description="Peroxidase" evidence="5">
    <location>
        <begin position="20"/>
        <end position="533"/>
    </location>
</feature>
<evidence type="ECO:0000313" key="7">
    <source>
        <dbReference type="EMBL" id="KAG5662740.1"/>
    </source>
</evidence>
<evidence type="ECO:0000256" key="3">
    <source>
        <dbReference type="ARBA" id="ARBA00023002"/>
    </source>
</evidence>
<keyword evidence="3 5" id="KW-0560">Oxidoreductase</keyword>
<dbReference type="PANTHER" id="PTHR31356">
    <property type="entry name" value="THYLAKOID LUMENAL 29 KDA PROTEIN, CHLOROPLASTIC-RELATED"/>
    <property type="match status" value="1"/>
</dbReference>
<sequence length="533" mass="57683">MKGSAAVALSLVSYAAAAASPLVWPSRWDEVEDYMNMLGGYGKVGFSDAIITCGFGNNQQGRQNSAEWIRTAFHDAVTHDAKAGTGGVDASIFWETKRPENPGKAFENTFSFFSGFHSPKTSASDLVALGTVVATGLCQGPKVPFRAGRVDAYKAGPSGVPEPSTNMKDTFAAFTKAGFTKEEMTAMVACGHAIGGVHSEDFPDVTGIKADPNNDTSVPFQKDVSYFHNGVVTEFLAGTTKNPLVVAKNDTLNSDKRIYNNDRATMKKLSTKANFNSMCSSVFARMIDTVPKTVTLSDVITYYDVKPYVTNLYLDNKGKMHFTGSVRFALDNGRKADDISVKLVYADRSGKVKTTVPMTLGNWQGGLTTGFTTAFVNFEFDTTIDAAKGISKFWIQETTPSTKVTKTHDNQKTGGYKVDDTVLYQQPNSFFDSAKLANGSPAPVTVSAMVRDSRAKETLNLKFTRRVAIKGVDVPKFQTEVLQFKPTGKKSNGFTAYQAKTTTMDDNASFDIVLSGKPSAGVEYKKIGAMPRS</sequence>
<keyword evidence="5" id="KW-0732">Signal</keyword>
<proteinExistence type="inferred from homology"/>
<dbReference type="Gene3D" id="1.10.520.10">
    <property type="match status" value="1"/>
</dbReference>
<accession>A0A9P7HBX3</accession>
<feature type="signal peptide" evidence="5">
    <location>
        <begin position="1"/>
        <end position="19"/>
    </location>
</feature>
<comment type="similarity">
    <text evidence="4">Belongs to the peroxidase family.</text>
</comment>
<dbReference type="GO" id="GO:0042744">
    <property type="term" value="P:hydrogen peroxide catabolic process"/>
    <property type="evidence" value="ECO:0007669"/>
    <property type="project" value="TreeGrafter"/>
</dbReference>
<dbReference type="GO" id="GO:0020037">
    <property type="term" value="F:heme binding"/>
    <property type="evidence" value="ECO:0007669"/>
    <property type="project" value="UniProtKB-UniRule"/>
</dbReference>
<dbReference type="SUPFAM" id="SSF48113">
    <property type="entry name" value="Heme-dependent peroxidases"/>
    <property type="match status" value="1"/>
</dbReference>
<evidence type="ECO:0000256" key="4">
    <source>
        <dbReference type="RuleBase" id="RU004241"/>
    </source>
</evidence>
<evidence type="ECO:0000259" key="6">
    <source>
        <dbReference type="PROSITE" id="PS50873"/>
    </source>
</evidence>
<feature type="domain" description="Plant heme peroxidase family profile" evidence="6">
    <location>
        <begin position="122"/>
        <end position="327"/>
    </location>
</feature>
<keyword evidence="2" id="KW-0349">Heme</keyword>
<keyword evidence="8" id="KW-1185">Reference proteome</keyword>